<keyword evidence="4 6" id="KW-0472">Membrane</keyword>
<dbReference type="OrthoDB" id="5508566at2"/>
<dbReference type="RefSeq" id="WP_143891264.1">
    <property type="nucleotide sequence ID" value="NZ_VJNB01000012.1"/>
</dbReference>
<evidence type="ECO:0000259" key="7">
    <source>
        <dbReference type="Pfam" id="PF04932"/>
    </source>
</evidence>
<dbReference type="AlphaFoldDB" id="A0A554W4U3"/>
<evidence type="ECO:0000256" key="4">
    <source>
        <dbReference type="ARBA" id="ARBA00023136"/>
    </source>
</evidence>
<dbReference type="EMBL" id="VJNB01000012">
    <property type="protein sequence ID" value="TSE18573.1"/>
    <property type="molecule type" value="Genomic_DNA"/>
</dbReference>
<feature type="domain" description="O-antigen ligase-related" evidence="7">
    <location>
        <begin position="184"/>
        <end position="339"/>
    </location>
</feature>
<feature type="transmembrane region" description="Helical" evidence="6">
    <location>
        <begin position="363"/>
        <end position="380"/>
    </location>
</feature>
<feature type="transmembrane region" description="Helical" evidence="6">
    <location>
        <begin position="121"/>
        <end position="140"/>
    </location>
</feature>
<feature type="transmembrane region" description="Helical" evidence="6">
    <location>
        <begin position="152"/>
        <end position="168"/>
    </location>
</feature>
<evidence type="ECO:0000313" key="9">
    <source>
        <dbReference type="Proteomes" id="UP000315736"/>
    </source>
</evidence>
<gene>
    <name evidence="8" type="ORF">Talka_02070</name>
</gene>
<name>A0A554W4U3_9BURK</name>
<comment type="caution">
    <text evidence="8">The sequence shown here is derived from an EMBL/GenBank/DDBJ whole genome shotgun (WGS) entry which is preliminary data.</text>
</comment>
<dbReference type="InterPro" id="IPR007016">
    <property type="entry name" value="O-antigen_ligase-rel_domated"/>
</dbReference>
<evidence type="ECO:0000313" key="8">
    <source>
        <dbReference type="EMBL" id="TSE18573.1"/>
    </source>
</evidence>
<evidence type="ECO:0000256" key="1">
    <source>
        <dbReference type="ARBA" id="ARBA00004141"/>
    </source>
</evidence>
<proteinExistence type="predicted"/>
<protein>
    <submittedName>
        <fullName evidence="8">O-Antigen ligase</fullName>
    </submittedName>
</protein>
<dbReference type="PANTHER" id="PTHR37422">
    <property type="entry name" value="TEICHURONIC ACID BIOSYNTHESIS PROTEIN TUAE"/>
    <property type="match status" value="1"/>
</dbReference>
<reference evidence="8 9" key="1">
    <citation type="submission" date="2019-07" db="EMBL/GenBank/DDBJ databases">
        <title>Tepidimonas alkaliphilus YIM 72238 draft genome.</title>
        <authorList>
            <person name="Da Costa M.S."/>
            <person name="Froufe H.J.C."/>
            <person name="Egas C."/>
            <person name="Albuquerque L."/>
        </authorList>
    </citation>
    <scope>NUCLEOTIDE SEQUENCE [LARGE SCALE GENOMIC DNA]</scope>
    <source>
        <strain evidence="8 9">YIM 72238</strain>
    </source>
</reference>
<keyword evidence="9" id="KW-1185">Reference proteome</keyword>
<dbReference type="PANTHER" id="PTHR37422:SF23">
    <property type="entry name" value="TEICHURONIC ACID BIOSYNTHESIS PROTEIN TUAE"/>
    <property type="match status" value="1"/>
</dbReference>
<feature type="transmembrane region" description="Helical" evidence="6">
    <location>
        <begin position="12"/>
        <end position="42"/>
    </location>
</feature>
<dbReference type="GO" id="GO:0016874">
    <property type="term" value="F:ligase activity"/>
    <property type="evidence" value="ECO:0007669"/>
    <property type="project" value="UniProtKB-KW"/>
</dbReference>
<feature type="transmembrane region" description="Helical" evidence="6">
    <location>
        <begin position="198"/>
        <end position="214"/>
    </location>
</feature>
<feature type="transmembrane region" description="Helical" evidence="6">
    <location>
        <begin position="333"/>
        <end position="351"/>
    </location>
</feature>
<dbReference type="InterPro" id="IPR051533">
    <property type="entry name" value="WaaL-like"/>
</dbReference>
<evidence type="ECO:0000256" key="5">
    <source>
        <dbReference type="SAM" id="MobiDB-lite"/>
    </source>
</evidence>
<dbReference type="Pfam" id="PF04932">
    <property type="entry name" value="Wzy_C"/>
    <property type="match status" value="1"/>
</dbReference>
<keyword evidence="8" id="KW-0436">Ligase</keyword>
<keyword evidence="2 6" id="KW-0812">Transmembrane</keyword>
<evidence type="ECO:0000256" key="6">
    <source>
        <dbReference type="SAM" id="Phobius"/>
    </source>
</evidence>
<comment type="subcellular location">
    <subcellularLocation>
        <location evidence="1">Membrane</location>
        <topology evidence="1">Multi-pass membrane protein</topology>
    </subcellularLocation>
</comment>
<dbReference type="Proteomes" id="UP000315736">
    <property type="component" value="Unassembled WGS sequence"/>
</dbReference>
<feature type="transmembrane region" description="Helical" evidence="6">
    <location>
        <begin position="63"/>
        <end position="80"/>
    </location>
</feature>
<feature type="region of interest" description="Disordered" evidence="5">
    <location>
        <begin position="411"/>
        <end position="432"/>
    </location>
</feature>
<sequence length="432" mass="47056">MITWKRWPSAEALLWLPLLTATALAPAVPKMMGLALLLAWLLAWVQARRQPASSSPPSAWRQALAAAALLIGLRLLAAAWHGDGLAERHWELKWLITSLALAVVLRRPGGPEWLLRHAATLWVGTLTAMASVGMTVALVVERGNLVTNAIPWANVMGLVAVALVAQALHSPTSRLRWCAGWGATCASVAIMASHTRGAYTAVVLTLLAWSWLLWQRVLHQARWGALLGVAALVFAMSSTPWMQEAVQHRWLQSVEEWRAVHQQAPTASETSVGARVLLWQHAWTAVQSEPWWGVGIEGRRALIRQWADLHDSATLRALGHVHHEYLHAWLDHGLAGLGVALAMVAVPLALAFRSRPMDPATRWTLVGWAVVVGVGGLTNVNTAHNYYTSGICLLWLLLAMLQLQPNLGRSAASPSLTDGQPRAAAAPRHDTM</sequence>
<evidence type="ECO:0000256" key="3">
    <source>
        <dbReference type="ARBA" id="ARBA00022989"/>
    </source>
</evidence>
<accession>A0A554W4U3</accession>
<organism evidence="8 9">
    <name type="scientific">Tepidimonas alkaliphilus</name>
    <dbReference type="NCBI Taxonomy" id="2588942"/>
    <lineage>
        <taxon>Bacteria</taxon>
        <taxon>Pseudomonadati</taxon>
        <taxon>Pseudomonadota</taxon>
        <taxon>Betaproteobacteria</taxon>
        <taxon>Burkholderiales</taxon>
        <taxon>Tepidimonas</taxon>
    </lineage>
</organism>
<feature type="transmembrane region" description="Helical" evidence="6">
    <location>
        <begin position="223"/>
        <end position="242"/>
    </location>
</feature>
<keyword evidence="3 6" id="KW-1133">Transmembrane helix</keyword>
<dbReference type="GO" id="GO:0016020">
    <property type="term" value="C:membrane"/>
    <property type="evidence" value="ECO:0007669"/>
    <property type="project" value="UniProtKB-SubCell"/>
</dbReference>
<evidence type="ECO:0000256" key="2">
    <source>
        <dbReference type="ARBA" id="ARBA00022692"/>
    </source>
</evidence>